<reference evidence="1 2" key="1">
    <citation type="submission" date="2018-11" db="EMBL/GenBank/DDBJ databases">
        <title>Genomic Encyclopedia of Type Strains, Phase IV (KMG-IV): sequencing the most valuable type-strain genomes for metagenomic binning, comparative biology and taxonomic classification.</title>
        <authorList>
            <person name="Goeker M."/>
        </authorList>
    </citation>
    <scope>NUCLEOTIDE SEQUENCE [LARGE SCALE GENOMIC DNA]</scope>
    <source>
        <strain evidence="1 2">DSM 27238</strain>
    </source>
</reference>
<dbReference type="AlphaFoldDB" id="A0A3N4VW77"/>
<dbReference type="EMBL" id="RKQP01000001">
    <property type="protein sequence ID" value="RPE85653.1"/>
    <property type="molecule type" value="Genomic_DNA"/>
</dbReference>
<dbReference type="Gene3D" id="1.10.510.10">
    <property type="entry name" value="Transferase(Phosphotransferase) domain 1"/>
    <property type="match status" value="1"/>
</dbReference>
<dbReference type="Proteomes" id="UP000281691">
    <property type="component" value="Unassembled WGS sequence"/>
</dbReference>
<keyword evidence="2" id="KW-1185">Reference proteome</keyword>
<dbReference type="SUPFAM" id="SSF56112">
    <property type="entry name" value="Protein kinase-like (PK-like)"/>
    <property type="match status" value="1"/>
</dbReference>
<comment type="caution">
    <text evidence="1">The sequence shown here is derived from an EMBL/GenBank/DDBJ whole genome shotgun (WGS) entry which is preliminary data.</text>
</comment>
<sequence>MRTIIKKKTMTDNEFCIFTSQLQQQFPHQRVLPFEFKGQRYWLKQVEQLQGRDKWSKGNPLKAFERERDKLHFLNKMQAPVPQLILETPTYFVLQDVGTRLDHILKEVNPTQYSEILQLAGKTLADLHQKDLIHGRPALRDMTYLNGKISFIDFEAPLFSRHLEWQKIRDLLLLLHNMFKKQVDKKEIEGALQAYRQENGERVYQMLSRFIYKTRGLFYLMKCFKPIAGGDLLAVLRLYQFILEKSN</sequence>
<proteinExistence type="predicted"/>
<evidence type="ECO:0000313" key="2">
    <source>
        <dbReference type="Proteomes" id="UP000281691"/>
    </source>
</evidence>
<gene>
    <name evidence="1" type="ORF">EDC46_0031</name>
</gene>
<dbReference type="InterPro" id="IPR011009">
    <property type="entry name" value="Kinase-like_dom_sf"/>
</dbReference>
<organism evidence="1 2">
    <name type="scientific">Vespertiliibacter pulmonis</name>
    <dbReference type="NCBI Taxonomy" id="1443036"/>
    <lineage>
        <taxon>Bacteria</taxon>
        <taxon>Pseudomonadati</taxon>
        <taxon>Pseudomonadota</taxon>
        <taxon>Gammaproteobacteria</taxon>
        <taxon>Pasteurellales</taxon>
        <taxon>Pasteurellaceae</taxon>
        <taxon>Vespertiliibacter</taxon>
    </lineage>
</organism>
<evidence type="ECO:0000313" key="1">
    <source>
        <dbReference type="EMBL" id="RPE85653.1"/>
    </source>
</evidence>
<name>A0A3N4VW77_9PAST</name>
<evidence type="ECO:0008006" key="3">
    <source>
        <dbReference type="Google" id="ProtNLM"/>
    </source>
</evidence>
<accession>A0A3N4VW77</accession>
<protein>
    <recommendedName>
        <fullName evidence="3">tRNA A-37 threonylcarbamoyl transferase component Bud32</fullName>
    </recommendedName>
</protein>